<dbReference type="InterPro" id="IPR055065">
    <property type="entry name" value="OB_MCM10"/>
</dbReference>
<proteinExistence type="inferred from homology"/>
<name>A0A0R3RPJ6_9BILA</name>
<keyword evidence="5" id="KW-0479">Metal-binding</keyword>
<evidence type="ECO:0000313" key="12">
    <source>
        <dbReference type="WBParaSite" id="EEL_0000346101-mRNA-1"/>
    </source>
</evidence>
<evidence type="ECO:0000256" key="4">
    <source>
        <dbReference type="ARBA" id="ARBA00022705"/>
    </source>
</evidence>
<keyword evidence="4" id="KW-0235">DNA replication</keyword>
<evidence type="ECO:0000259" key="10">
    <source>
        <dbReference type="SMART" id="SM01280"/>
    </source>
</evidence>
<comment type="subcellular location">
    <subcellularLocation>
        <location evidence="1">Nucleus</location>
    </subcellularLocation>
</comment>
<dbReference type="PANTHER" id="PTHR13454">
    <property type="entry name" value="PROTEIN MCM10 HOMOLOG"/>
    <property type="match status" value="1"/>
</dbReference>
<feature type="compositionally biased region" description="Low complexity" evidence="9">
    <location>
        <begin position="88"/>
        <end position="99"/>
    </location>
</feature>
<dbReference type="WBParaSite" id="EEL_0000346101-mRNA-1">
    <property type="protein sequence ID" value="EEL_0000346101-mRNA-1"/>
    <property type="gene ID" value="EEL_0000346101"/>
</dbReference>
<evidence type="ECO:0000313" key="11">
    <source>
        <dbReference type="Proteomes" id="UP000050640"/>
    </source>
</evidence>
<feature type="domain" description="Replication factor Mcm10 C-terminal" evidence="10">
    <location>
        <begin position="377"/>
        <end position="735"/>
    </location>
</feature>
<evidence type="ECO:0000256" key="7">
    <source>
        <dbReference type="ARBA" id="ARBA00022833"/>
    </source>
</evidence>
<dbReference type="Gene3D" id="2.40.50.140">
    <property type="entry name" value="Nucleic acid-binding proteins"/>
    <property type="match status" value="1"/>
</dbReference>
<dbReference type="STRING" id="1147741.A0A0R3RPJ6"/>
<dbReference type="PANTHER" id="PTHR13454:SF11">
    <property type="entry name" value="PROTEIN MCM10 HOMOLOG"/>
    <property type="match status" value="1"/>
</dbReference>
<dbReference type="GO" id="GO:0008270">
    <property type="term" value="F:zinc ion binding"/>
    <property type="evidence" value="ECO:0007669"/>
    <property type="project" value="UniProtKB-KW"/>
</dbReference>
<dbReference type="Proteomes" id="UP000050640">
    <property type="component" value="Unplaced"/>
</dbReference>
<evidence type="ECO:0000256" key="2">
    <source>
        <dbReference type="ARBA" id="ARBA00009679"/>
    </source>
</evidence>
<evidence type="ECO:0000256" key="6">
    <source>
        <dbReference type="ARBA" id="ARBA00022771"/>
    </source>
</evidence>
<evidence type="ECO:0000256" key="9">
    <source>
        <dbReference type="SAM" id="MobiDB-lite"/>
    </source>
</evidence>
<feature type="region of interest" description="Disordered" evidence="9">
    <location>
        <begin position="74"/>
        <end position="104"/>
    </location>
</feature>
<reference evidence="12" key="1">
    <citation type="submission" date="2017-02" db="UniProtKB">
        <authorList>
            <consortium name="WormBaseParasite"/>
        </authorList>
    </citation>
    <scope>IDENTIFICATION</scope>
</reference>
<keyword evidence="7" id="KW-0862">Zinc</keyword>
<dbReference type="Pfam" id="PF22379">
    <property type="entry name" value="OB_MCM10"/>
    <property type="match status" value="1"/>
</dbReference>
<dbReference type="SMART" id="SM01280">
    <property type="entry name" value="Mcm10"/>
    <property type="match status" value="1"/>
</dbReference>
<evidence type="ECO:0000256" key="3">
    <source>
        <dbReference type="ARBA" id="ARBA00017770"/>
    </source>
</evidence>
<dbReference type="AlphaFoldDB" id="A0A0R3RPJ6"/>
<keyword evidence="8" id="KW-0539">Nucleus</keyword>
<dbReference type="GO" id="GO:0003688">
    <property type="term" value="F:DNA replication origin binding"/>
    <property type="evidence" value="ECO:0007669"/>
    <property type="project" value="TreeGrafter"/>
</dbReference>
<comment type="similarity">
    <text evidence="2">Belongs to the MCM10 family.</text>
</comment>
<dbReference type="InterPro" id="IPR056791">
    <property type="entry name" value="Znf_Mcm10_C"/>
</dbReference>
<dbReference type="Pfam" id="PF09332">
    <property type="entry name" value="Mcm10"/>
    <property type="match status" value="1"/>
</dbReference>
<protein>
    <recommendedName>
        <fullName evidence="3">Protein MCM10 homolog</fullName>
    </recommendedName>
</protein>
<evidence type="ECO:0000256" key="8">
    <source>
        <dbReference type="ARBA" id="ARBA00023242"/>
    </source>
</evidence>
<organism evidence="11 12">
    <name type="scientific">Elaeophora elaphi</name>
    <dbReference type="NCBI Taxonomy" id="1147741"/>
    <lineage>
        <taxon>Eukaryota</taxon>
        <taxon>Metazoa</taxon>
        <taxon>Ecdysozoa</taxon>
        <taxon>Nematoda</taxon>
        <taxon>Chromadorea</taxon>
        <taxon>Rhabditida</taxon>
        <taxon>Spirurina</taxon>
        <taxon>Spiruromorpha</taxon>
        <taxon>Filarioidea</taxon>
        <taxon>Onchocercidae</taxon>
        <taxon>Elaeophora</taxon>
    </lineage>
</organism>
<dbReference type="InterPro" id="IPR012340">
    <property type="entry name" value="NA-bd_OB-fold"/>
</dbReference>
<accession>A0A0R3RPJ6</accession>
<dbReference type="InterPro" id="IPR040184">
    <property type="entry name" value="Mcm10"/>
</dbReference>
<keyword evidence="11" id="KW-1185">Reference proteome</keyword>
<evidence type="ECO:0000256" key="1">
    <source>
        <dbReference type="ARBA" id="ARBA00004123"/>
    </source>
</evidence>
<dbReference type="InterPro" id="IPR015408">
    <property type="entry name" value="Znf_Mcm10/DnaG"/>
</dbReference>
<keyword evidence="6" id="KW-0863">Zinc-finger</keyword>
<dbReference type="GO" id="GO:0003697">
    <property type="term" value="F:single-stranded DNA binding"/>
    <property type="evidence" value="ECO:0007669"/>
    <property type="project" value="InterPro"/>
</dbReference>
<dbReference type="Pfam" id="PF24863">
    <property type="entry name" value="zf-CCCH_Mcm10"/>
    <property type="match status" value="1"/>
</dbReference>
<dbReference type="GO" id="GO:0043596">
    <property type="term" value="C:nuclear replication fork"/>
    <property type="evidence" value="ECO:0007669"/>
    <property type="project" value="TreeGrafter"/>
</dbReference>
<dbReference type="InterPro" id="IPR015411">
    <property type="entry name" value="Rep_factor_Mcm10_C"/>
</dbReference>
<sequence>MNGTLGELLNLFEDDEQFKAQRLTNISDEDDRKMKKTEDKQNEETACSTVSNVISTDRKPSRSLISIDFDCSKANDDSSGRKKKTDSRSSLLHSNGLSSSEDEWDRSDRAIHLSDTGRNIKQQLKRAKGDCLGSLCQKESTKRKGFTVQENRLSLQGKAQQVTRAVESSSKDALKVYDPFFGIRIRNPTLSSAAFESYCDGLKKIRLSQLKSFSKLCNKWISLAIIIEKTSCRKSANGNEYMVWNTSDLTDSPNTNVKILVFGDCIKKFWKLQLGSVIALVTPPFADGDDKQITMKLTKCAQVLEMGFCPDFGHCKAVKKDGGLCQNVVNLSQCERCIYHVQRAAQKFTANRGSFASILANPNRKLPLQESNSLPGSIITVSRRISKISTNDLSMNENRKDFKQQQAKSYLKRSENLKESEKMTLDALIAKEAAICGTRSISQPHGKILPKKRSNESLKEFLLKQDENESSAFSPVLGKGLNSESVLLISPRKTVNKLSALENAKRKAIATVMKRGGLEKADPNSINGKSKKRRLFFSPEHKGQLQMKKTEISGNANDNSEEIGEFSEKPLYTADEISALLEKKSNHESELRREDAIHERRYFQAMEQKERLENYLTNTMEIKNYSVITCIECNYTSHKQSDLCKQLNHTVKHCKANKRFFRCKHCHRRTVSYGLLPTAPCTVGHFDSNGLGSLVEINQCGYNDFQRVAMKDEKRIKLAQENLLLRGEERKYVNC</sequence>
<dbReference type="GO" id="GO:0006270">
    <property type="term" value="P:DNA replication initiation"/>
    <property type="evidence" value="ECO:0007669"/>
    <property type="project" value="InterPro"/>
</dbReference>
<dbReference type="Pfam" id="PF09329">
    <property type="entry name" value="zf-primase"/>
    <property type="match status" value="1"/>
</dbReference>
<evidence type="ECO:0000256" key="5">
    <source>
        <dbReference type="ARBA" id="ARBA00022723"/>
    </source>
</evidence>